<name>A0A857J4V7_9BURK</name>
<keyword evidence="2" id="KW-1185">Reference proteome</keyword>
<dbReference type="EMBL" id="CP047650">
    <property type="protein sequence ID" value="QHI97898.1"/>
    <property type="molecule type" value="Genomic_DNA"/>
</dbReference>
<proteinExistence type="predicted"/>
<gene>
    <name evidence="1" type="ORF">GT347_07755</name>
</gene>
<dbReference type="RefSeq" id="WP_160551415.1">
    <property type="nucleotide sequence ID" value="NZ_CP047650.1"/>
</dbReference>
<organism evidence="1 2">
    <name type="scientific">Xylophilus rhododendri</name>
    <dbReference type="NCBI Taxonomy" id="2697032"/>
    <lineage>
        <taxon>Bacteria</taxon>
        <taxon>Pseudomonadati</taxon>
        <taxon>Pseudomonadota</taxon>
        <taxon>Betaproteobacteria</taxon>
        <taxon>Burkholderiales</taxon>
        <taxon>Xylophilus</taxon>
    </lineage>
</organism>
<sequence>MKKKALEIAADPVPSAVGAWKSGMLDAMEGAQQLAQSSQTQQQQWLQDAAQAAQLPSLLRYCEQLGETEQRLRTGISAWLHQLPALALENQLNLGRTLLEARGTSDALLAFNLQGQALQTQWQAHLEKLQALANGAGPGFLACWRQYLQDTPEASV</sequence>
<evidence type="ECO:0000313" key="1">
    <source>
        <dbReference type="EMBL" id="QHI97898.1"/>
    </source>
</evidence>
<accession>A0A857J4V7</accession>
<protein>
    <submittedName>
        <fullName evidence="1">Uncharacterized protein</fullName>
    </submittedName>
</protein>
<dbReference type="Proteomes" id="UP000464787">
    <property type="component" value="Chromosome"/>
</dbReference>
<dbReference type="AlphaFoldDB" id="A0A857J4V7"/>
<dbReference type="KEGG" id="xyk:GT347_07755"/>
<evidence type="ECO:0000313" key="2">
    <source>
        <dbReference type="Proteomes" id="UP000464787"/>
    </source>
</evidence>
<reference evidence="1 2" key="1">
    <citation type="submission" date="2020-01" db="EMBL/GenBank/DDBJ databases">
        <title>Genome sequencing of strain KACC 21265.</title>
        <authorList>
            <person name="Heo J."/>
            <person name="Kim S.-J."/>
            <person name="Kim J.-S."/>
            <person name="Hong S.-B."/>
            <person name="Kwon S.-W."/>
        </authorList>
    </citation>
    <scope>NUCLEOTIDE SEQUENCE [LARGE SCALE GENOMIC DNA]</scope>
    <source>
        <strain evidence="1 2">KACC 21265</strain>
    </source>
</reference>